<keyword evidence="2" id="KW-1185">Reference proteome</keyword>
<dbReference type="Proteomes" id="UP000002875">
    <property type="component" value="Chromosome"/>
</dbReference>
<gene>
    <name evidence="1" type="ordered locus">Emtol_1321</name>
</gene>
<reference evidence="1 2" key="1">
    <citation type="submission" date="2011-07" db="EMBL/GenBank/DDBJ databases">
        <title>The complete genome of chromosome of Emticicia oligotrophica DSM 17448.</title>
        <authorList>
            <consortium name="US DOE Joint Genome Institute (JGI-PGF)"/>
            <person name="Lucas S."/>
            <person name="Han J."/>
            <person name="Lapidus A."/>
            <person name="Bruce D."/>
            <person name="Goodwin L."/>
            <person name="Pitluck S."/>
            <person name="Peters L."/>
            <person name="Kyrpides N."/>
            <person name="Mavromatis K."/>
            <person name="Ivanova N."/>
            <person name="Ovchinnikova G."/>
            <person name="Teshima H."/>
            <person name="Detter J.C."/>
            <person name="Tapia R."/>
            <person name="Han C."/>
            <person name="Land M."/>
            <person name="Hauser L."/>
            <person name="Markowitz V."/>
            <person name="Cheng J.-F."/>
            <person name="Hugenholtz P."/>
            <person name="Woyke T."/>
            <person name="Wu D."/>
            <person name="Tindall B."/>
            <person name="Pomrenke H."/>
            <person name="Brambilla E."/>
            <person name="Klenk H.-P."/>
            <person name="Eisen J.A."/>
        </authorList>
    </citation>
    <scope>NUCLEOTIDE SEQUENCE [LARGE SCALE GENOMIC DNA]</scope>
    <source>
        <strain evidence="1 2">DSM 17448</strain>
    </source>
</reference>
<proteinExistence type="predicted"/>
<sequence>MLRLSNRTKSFIILFLIACGPMPFDYDEFKSFFSPESAANESIFRPYNFTTQFTYGNNYWSAEANLSPDQSANQQAWAEYAGISEKEVGAELYPAYGENNSNALSNALQRKGKTEALEYLTLAKEIESVDTAYEDPYAENDTTKAQTPTDYVALESKIQDLSARTNDSFLKERLAYQAVKVADMADNPKKSIDLYEKLVKPLKTKTFISDWAASRMAGAYMHAGDSTSAFYHFSQILVNAPTRQSAAYLSLKRITKFGEDALKLCKNDNEKANLYAATAVLPLQDGLPLLEKIKDLDSKNKLLEFVMAREINKNEYYFFNNQETLQYGFWEVDSLTKVSWKSNAKNYFEKLLAFNLDAAEDANLKSSPFWYTAASYLAFIGKDLSKAQELLQKAKAIPTDNQSLKDQIAMQEMIFAVSETDVVTPNMEATVMPLLERFARSDKFRVANNFNAACKIMAAKYEELPVNDEFAENLGEKSTVVSSQSNKSLGWFSGCFGKKSKDEKTAEGVLVSTASPENQAKAFILKVLASAQQAKQTEYGGTASFMSNTDQYEIEAKTSSKVINYVIDYFKKKSPNNFDQKLQAMAGFNNEYLYTVLGRRALAEHQYAQAAEAWKNVSPQTWQAEPFQTYLDVNPFSLNGLGDSNAKQRTTPVAFAKRMAELESKIKQNPNDFESLILLGCGSYNMSYYGNSWILLRREWSTNDTFDENDDYFSYDKALSYFDKAMQVAPKPELAAKACFMAATCQQIKYAGISSKMYDGIYSLPEDEMKAKEEAIKQTLSSLKKDKYSTYFNLLKTKYGSTAYEEQLIEECSTYKDYLAGK</sequence>
<evidence type="ECO:0000313" key="2">
    <source>
        <dbReference type="Proteomes" id="UP000002875"/>
    </source>
</evidence>
<evidence type="ECO:0000313" key="1">
    <source>
        <dbReference type="EMBL" id="AFK02470.1"/>
    </source>
</evidence>
<organism evidence="1 2">
    <name type="scientific">Emticicia oligotrophica (strain DSM 17448 / CIP 109782 / MTCC 6937 / GPTSA100-15)</name>
    <dbReference type="NCBI Taxonomy" id="929562"/>
    <lineage>
        <taxon>Bacteria</taxon>
        <taxon>Pseudomonadati</taxon>
        <taxon>Bacteroidota</taxon>
        <taxon>Cytophagia</taxon>
        <taxon>Cytophagales</taxon>
        <taxon>Leadbetterellaceae</taxon>
        <taxon>Emticicia</taxon>
    </lineage>
</organism>
<protein>
    <recommendedName>
        <fullName evidence="3">Tetratricopeptide repeat protein</fullName>
    </recommendedName>
</protein>
<evidence type="ECO:0008006" key="3">
    <source>
        <dbReference type="Google" id="ProtNLM"/>
    </source>
</evidence>
<accession>A0ABM5MZ70</accession>
<dbReference type="EMBL" id="CP002961">
    <property type="protein sequence ID" value="AFK02470.1"/>
    <property type="molecule type" value="Genomic_DNA"/>
</dbReference>
<name>A0ABM5MZ70_EMTOG</name>